<evidence type="ECO:0000256" key="7">
    <source>
        <dbReference type="ARBA" id="ARBA00032014"/>
    </source>
</evidence>
<protein>
    <recommendedName>
        <fullName evidence="3 8">Mediator of RNA polymerase II transcription subunit 17</fullName>
    </recommendedName>
    <alternativeName>
        <fullName evidence="7 8">Mediator complex subunit 17</fullName>
    </alternativeName>
</protein>
<proteinExistence type="inferred from homology"/>
<evidence type="ECO:0000256" key="2">
    <source>
        <dbReference type="ARBA" id="ARBA00005635"/>
    </source>
</evidence>
<keyword evidence="5 8" id="KW-0804">Transcription</keyword>
<feature type="compositionally biased region" description="Polar residues" evidence="9">
    <location>
        <begin position="1"/>
        <end position="11"/>
    </location>
</feature>
<dbReference type="GO" id="GO:0006357">
    <property type="term" value="P:regulation of transcription by RNA polymerase II"/>
    <property type="evidence" value="ECO:0007669"/>
    <property type="project" value="InterPro"/>
</dbReference>
<dbReference type="GO" id="GO:0003712">
    <property type="term" value="F:transcription coregulator activity"/>
    <property type="evidence" value="ECO:0007669"/>
    <property type="project" value="InterPro"/>
</dbReference>
<evidence type="ECO:0000313" key="11">
    <source>
        <dbReference type="Proteomes" id="UP000799766"/>
    </source>
</evidence>
<comment type="function">
    <text evidence="8">Component of the Mediator complex, a coactivator involved in the regulated transcription of nearly all RNA polymerase II-dependent genes. Mediator functions as a bridge to convey information from gene-specific regulatory proteins to the basal RNA polymerase II transcription machinery. Mediator is recruited to promoters by direct interactions with regulatory proteins and serves as a scaffold for the assembly of a functional preinitiation complex with RNA polymerase II and the general transcription factors.</text>
</comment>
<dbReference type="Gene3D" id="6.10.250.2620">
    <property type="match status" value="1"/>
</dbReference>
<dbReference type="Proteomes" id="UP000799766">
    <property type="component" value="Unassembled WGS sequence"/>
</dbReference>
<comment type="similarity">
    <text evidence="2 8">Belongs to the Mediator complex subunit 17 family.</text>
</comment>
<evidence type="ECO:0000256" key="1">
    <source>
        <dbReference type="ARBA" id="ARBA00004123"/>
    </source>
</evidence>
<evidence type="ECO:0000256" key="4">
    <source>
        <dbReference type="ARBA" id="ARBA00023015"/>
    </source>
</evidence>
<evidence type="ECO:0000256" key="5">
    <source>
        <dbReference type="ARBA" id="ARBA00023163"/>
    </source>
</evidence>
<dbReference type="Pfam" id="PF10156">
    <property type="entry name" value="Med17"/>
    <property type="match status" value="1"/>
</dbReference>
<dbReference type="PANTHER" id="PTHR13114">
    <property type="entry name" value="MEDIATOR OF RNA POLYMERASE II TRANSCRIPTION SUBUNIT 17"/>
    <property type="match status" value="1"/>
</dbReference>
<keyword evidence="6 8" id="KW-0539">Nucleus</keyword>
<evidence type="ECO:0000256" key="6">
    <source>
        <dbReference type="ARBA" id="ARBA00023242"/>
    </source>
</evidence>
<comment type="subcellular location">
    <subcellularLocation>
        <location evidence="1 8">Nucleus</location>
    </subcellularLocation>
</comment>
<keyword evidence="11" id="KW-1185">Reference proteome</keyword>
<evidence type="ECO:0000313" key="10">
    <source>
        <dbReference type="EMBL" id="KAF2457853.1"/>
    </source>
</evidence>
<dbReference type="OrthoDB" id="5319830at2759"/>
<feature type="region of interest" description="Disordered" evidence="9">
    <location>
        <begin position="53"/>
        <end position="78"/>
    </location>
</feature>
<dbReference type="InterPro" id="IPR019313">
    <property type="entry name" value="Mediator_Med17"/>
</dbReference>
<keyword evidence="4 8" id="KW-0805">Transcription regulation</keyword>
<gene>
    <name evidence="8" type="primary">MED17</name>
    <name evidence="10" type="ORF">BDY21DRAFT_302927</name>
</gene>
<dbReference type="GO" id="GO:0016592">
    <property type="term" value="C:mediator complex"/>
    <property type="evidence" value="ECO:0007669"/>
    <property type="project" value="InterPro"/>
</dbReference>
<dbReference type="AlphaFoldDB" id="A0A6A6P319"/>
<name>A0A6A6P319_9PEZI</name>
<evidence type="ECO:0000256" key="3">
    <source>
        <dbReference type="ARBA" id="ARBA00019610"/>
    </source>
</evidence>
<evidence type="ECO:0000256" key="8">
    <source>
        <dbReference type="RuleBase" id="RU364140"/>
    </source>
</evidence>
<feature type="region of interest" description="Disordered" evidence="9">
    <location>
        <begin position="1"/>
        <end position="24"/>
    </location>
</feature>
<organism evidence="10 11">
    <name type="scientific">Lineolata rhizophorae</name>
    <dbReference type="NCBI Taxonomy" id="578093"/>
    <lineage>
        <taxon>Eukaryota</taxon>
        <taxon>Fungi</taxon>
        <taxon>Dikarya</taxon>
        <taxon>Ascomycota</taxon>
        <taxon>Pezizomycotina</taxon>
        <taxon>Dothideomycetes</taxon>
        <taxon>Dothideomycetes incertae sedis</taxon>
        <taxon>Lineolatales</taxon>
        <taxon>Lineolataceae</taxon>
        <taxon>Lineolata</taxon>
    </lineage>
</organism>
<dbReference type="PANTHER" id="PTHR13114:SF7">
    <property type="entry name" value="MEDIATOR OF RNA POLYMERASE II TRANSCRIPTION SUBUNIT 17"/>
    <property type="match status" value="1"/>
</dbReference>
<dbReference type="GO" id="GO:0070847">
    <property type="term" value="C:core mediator complex"/>
    <property type="evidence" value="ECO:0007669"/>
    <property type="project" value="TreeGrafter"/>
</dbReference>
<comment type="subunit">
    <text evidence="8">Component of the Mediator complex.</text>
</comment>
<keyword evidence="8" id="KW-0010">Activator</keyword>
<accession>A0A6A6P319</accession>
<evidence type="ECO:0000256" key="9">
    <source>
        <dbReference type="SAM" id="MobiDB-lite"/>
    </source>
</evidence>
<reference evidence="10" key="1">
    <citation type="journal article" date="2020" name="Stud. Mycol.">
        <title>101 Dothideomycetes genomes: a test case for predicting lifestyles and emergence of pathogens.</title>
        <authorList>
            <person name="Haridas S."/>
            <person name="Albert R."/>
            <person name="Binder M."/>
            <person name="Bloem J."/>
            <person name="Labutti K."/>
            <person name="Salamov A."/>
            <person name="Andreopoulos B."/>
            <person name="Baker S."/>
            <person name="Barry K."/>
            <person name="Bills G."/>
            <person name="Bluhm B."/>
            <person name="Cannon C."/>
            <person name="Castanera R."/>
            <person name="Culley D."/>
            <person name="Daum C."/>
            <person name="Ezra D."/>
            <person name="Gonzalez J."/>
            <person name="Henrissat B."/>
            <person name="Kuo A."/>
            <person name="Liang C."/>
            <person name="Lipzen A."/>
            <person name="Lutzoni F."/>
            <person name="Magnuson J."/>
            <person name="Mondo S."/>
            <person name="Nolan M."/>
            <person name="Ohm R."/>
            <person name="Pangilinan J."/>
            <person name="Park H.-J."/>
            <person name="Ramirez L."/>
            <person name="Alfaro M."/>
            <person name="Sun H."/>
            <person name="Tritt A."/>
            <person name="Yoshinaga Y."/>
            <person name="Zwiers L.-H."/>
            <person name="Turgeon B."/>
            <person name="Goodwin S."/>
            <person name="Spatafora J."/>
            <person name="Crous P."/>
            <person name="Grigoriev I."/>
        </authorList>
    </citation>
    <scope>NUCLEOTIDE SEQUENCE</scope>
    <source>
        <strain evidence="10">ATCC 16933</strain>
    </source>
</reference>
<sequence length="643" mass="71101">MASLDPSSFTLSLRPKGAQGADDEPVARLVERIYEERGHFRNVTEDSLQAEIEAQERGEASSSVGDDGDGETVADDKRKREELVSAKVEMLKQLGSAANEALTALDFVSLLESRAAPQQAMKSMSPLLQQLVPTGSLGFDKWQMPPPDPAKQRKDEAVSHGWRAQNLESSADSLLKAASRLESEVKKETRYWEQVLSIKEKGWPVSRVPQEKHMLGVHFGFGEAAPYFRQRGFSPLRRNADGGIEFDPTLTDSPKALRVRIVENGEIRGTSQIPTLVGAMDPSIDELIRRAKDSLFEQELHHEILLETWQLLPYNVTVKDSAINVPLGSPDSLTRSHGASTLGAGRSIRLDLVAIEQELPEISSNAEDPLAEEIACVLRLLLAETHRQRLLQKSEPPPPLSDKRRPAIEATILRPILSHFYHMNASHSILQHMESLSKALNRAGMACKFAISTEYGLPDLSLPGLRRNTKLSAGDKLIRSLRGPIFSLSSFSLPSSASVESKDITIAIRTHISAQSFGTEYALHVPASISKILRPDEDESTSSPSRFMFTSGSEACEYLDFLLSLDVAHFVVSKYKDTLAGVDYVPEAENNKARLKVEFSEGRLNLAWVRKGKSMNTKKVVWAPEGGEVRSLKQVLREVLDDT</sequence>
<dbReference type="EMBL" id="MU001679">
    <property type="protein sequence ID" value="KAF2457853.1"/>
    <property type="molecule type" value="Genomic_DNA"/>
</dbReference>